<dbReference type="AlphaFoldDB" id="A0A1D8NDT3"/>
<evidence type="ECO:0000313" key="2">
    <source>
        <dbReference type="Proteomes" id="UP000182444"/>
    </source>
</evidence>
<dbReference type="GeneID" id="94583267"/>
<dbReference type="Proteomes" id="UP000182444">
    <property type="component" value="Chromosome 1D"/>
</dbReference>
<evidence type="ECO:0000313" key="1">
    <source>
        <dbReference type="EMBL" id="AOW03768.1"/>
    </source>
</evidence>
<dbReference type="RefSeq" id="XP_068138754.1">
    <property type="nucleotide sequence ID" value="XM_068282653.1"/>
</dbReference>
<gene>
    <name evidence="1" type="ORF">YALI1_D10547g</name>
</gene>
<reference evidence="1 2" key="1">
    <citation type="journal article" date="2016" name="PLoS ONE">
        <title>Sequence Assembly of Yarrowia lipolytica Strain W29/CLIB89 Shows Transposable Element Diversity.</title>
        <authorList>
            <person name="Magnan C."/>
            <person name="Yu J."/>
            <person name="Chang I."/>
            <person name="Jahn E."/>
            <person name="Kanomata Y."/>
            <person name="Wu J."/>
            <person name="Zeller M."/>
            <person name="Oakes M."/>
            <person name="Baldi P."/>
            <person name="Sandmeyer S."/>
        </authorList>
    </citation>
    <scope>NUCLEOTIDE SEQUENCE [LARGE SCALE GENOMIC DNA]</scope>
    <source>
        <strain evidence="2">CLIB89(W29)</strain>
    </source>
</reference>
<organism evidence="1 2">
    <name type="scientific">Yarrowia lipolytica</name>
    <name type="common">Candida lipolytica</name>
    <dbReference type="NCBI Taxonomy" id="4952"/>
    <lineage>
        <taxon>Eukaryota</taxon>
        <taxon>Fungi</taxon>
        <taxon>Dikarya</taxon>
        <taxon>Ascomycota</taxon>
        <taxon>Saccharomycotina</taxon>
        <taxon>Dipodascomycetes</taxon>
        <taxon>Dipodascales</taxon>
        <taxon>Dipodascales incertae sedis</taxon>
        <taxon>Yarrowia</taxon>
    </lineage>
</organism>
<name>A0A1D8NDT3_YARLL</name>
<proteinExistence type="predicted"/>
<dbReference type="EMBL" id="CP017556">
    <property type="protein sequence ID" value="AOW03768.1"/>
    <property type="molecule type" value="Genomic_DNA"/>
</dbReference>
<protein>
    <submittedName>
        <fullName evidence="1">Uncharacterized protein</fullName>
    </submittedName>
</protein>
<accession>A0A1D8NDT3</accession>
<dbReference type="VEuPathDB" id="FungiDB:YALI1_D10547g"/>
<sequence>MSFHHEYTDLGRPNGGSACSRVLVDSACFRLSEQHHIQTSNLQPLYSSYGICYRSHRTSGLKPHRFSWPCTRPPQSRAMSIMRAVGSPKRPTIHTLIRIFPRCGDNKSQKSR</sequence>